<reference evidence="3" key="1">
    <citation type="submission" date="2017-09" db="EMBL/GenBank/DDBJ databases">
        <authorList>
            <person name="Varghese N."/>
            <person name="Submissions S."/>
        </authorList>
    </citation>
    <scope>NUCLEOTIDE SEQUENCE [LARGE SCALE GENOMIC DNA]</scope>
    <source>
        <strain evidence="3">CGMCC 1.12803</strain>
    </source>
</reference>
<dbReference type="RefSeq" id="WP_097130083.1">
    <property type="nucleotide sequence ID" value="NZ_OCMT01000002.1"/>
</dbReference>
<feature type="chain" id="PRO_5012380114" description="Conjugal transfer protein TraI" evidence="1">
    <location>
        <begin position="29"/>
        <end position="229"/>
    </location>
</feature>
<evidence type="ECO:0000256" key="1">
    <source>
        <dbReference type="SAM" id="SignalP"/>
    </source>
</evidence>
<evidence type="ECO:0000313" key="3">
    <source>
        <dbReference type="Proteomes" id="UP000219281"/>
    </source>
</evidence>
<dbReference type="AlphaFoldDB" id="A0A285ZW57"/>
<protein>
    <recommendedName>
        <fullName evidence="4">Conjugal transfer protein TraI</fullName>
    </recommendedName>
</protein>
<dbReference type="OrthoDB" id="793529at2"/>
<organism evidence="2 3">
    <name type="scientific">Pedobacter xixiisoli</name>
    <dbReference type="NCBI Taxonomy" id="1476464"/>
    <lineage>
        <taxon>Bacteria</taxon>
        <taxon>Pseudomonadati</taxon>
        <taxon>Bacteroidota</taxon>
        <taxon>Sphingobacteriia</taxon>
        <taxon>Sphingobacteriales</taxon>
        <taxon>Sphingobacteriaceae</taxon>
        <taxon>Pedobacter</taxon>
    </lineage>
</organism>
<gene>
    <name evidence="2" type="ORF">SAMN06297358_1291</name>
</gene>
<name>A0A285ZW57_9SPHI</name>
<keyword evidence="3" id="KW-1185">Reference proteome</keyword>
<feature type="signal peptide" evidence="1">
    <location>
        <begin position="1"/>
        <end position="28"/>
    </location>
</feature>
<keyword evidence="1" id="KW-0732">Signal</keyword>
<accession>A0A285ZW57</accession>
<dbReference type="Proteomes" id="UP000219281">
    <property type="component" value="Unassembled WGS sequence"/>
</dbReference>
<proteinExistence type="predicted"/>
<evidence type="ECO:0008006" key="4">
    <source>
        <dbReference type="Google" id="ProtNLM"/>
    </source>
</evidence>
<dbReference type="EMBL" id="OCMT01000002">
    <property type="protein sequence ID" value="SOD13884.1"/>
    <property type="molecule type" value="Genomic_DNA"/>
</dbReference>
<sequence>MSILKTYRIVLPLSAALILFTMPDGANAQLAIAEVIKAGVKKVIRAVDLKVQRLQNKTIWLQNAQKVIENELSKFKLGEISDWTERQRKLYSGYYEELHKVKSVIATYQRISELARVQGDILSEYKWAIGKFRRDSHFTPDELGHIEDVYGGMLEQSLKNLDQIFVVVNSFKTQMSDAARLELIDAAAEKMEGNYNDLRQFGQQNISLSIQRAKSELEVKTLKLVYEIR</sequence>
<evidence type="ECO:0000313" key="2">
    <source>
        <dbReference type="EMBL" id="SOD13884.1"/>
    </source>
</evidence>